<dbReference type="AlphaFoldDB" id="A0A7X1G385"/>
<dbReference type="Pfam" id="PF01569">
    <property type="entry name" value="PAP2"/>
    <property type="match status" value="1"/>
</dbReference>
<dbReference type="EMBL" id="JACMYH010000001">
    <property type="protein sequence ID" value="MBC2677663.1"/>
    <property type="molecule type" value="Genomic_DNA"/>
</dbReference>
<keyword evidence="1" id="KW-0812">Transmembrane</keyword>
<feature type="transmembrane region" description="Helical" evidence="1">
    <location>
        <begin position="71"/>
        <end position="89"/>
    </location>
</feature>
<evidence type="ECO:0000256" key="1">
    <source>
        <dbReference type="SAM" id="Phobius"/>
    </source>
</evidence>
<evidence type="ECO:0000259" key="2">
    <source>
        <dbReference type="Pfam" id="PF01569"/>
    </source>
</evidence>
<dbReference type="Proteomes" id="UP000546173">
    <property type="component" value="Unassembled WGS sequence"/>
</dbReference>
<evidence type="ECO:0000313" key="4">
    <source>
        <dbReference type="Proteomes" id="UP000546173"/>
    </source>
</evidence>
<name>A0A7X1G385_9PSED</name>
<keyword evidence="4" id="KW-1185">Reference proteome</keyword>
<reference evidence="3 4" key="1">
    <citation type="submission" date="2020-08" db="EMBL/GenBank/DDBJ databases">
        <title>Pseudomonas sp. nov.</title>
        <authorList>
            <person name="Gieschler S."/>
            <person name="Fiedler G."/>
            <person name="Brinks E."/>
            <person name="Boehnlein C."/>
            <person name="Franz C.M.A.P."/>
            <person name="Kabisch J."/>
        </authorList>
    </citation>
    <scope>NUCLEOTIDE SEQUENCE [LARGE SCALE GENOMIC DNA]</scope>
    <source>
        <strain evidence="3 4">MBT-2</strain>
    </source>
</reference>
<keyword evidence="1" id="KW-1133">Transmembrane helix</keyword>
<proteinExistence type="predicted"/>
<feature type="transmembrane region" description="Helical" evidence="1">
    <location>
        <begin position="15"/>
        <end position="33"/>
    </location>
</feature>
<comment type="caution">
    <text evidence="3">The sequence shown here is derived from an EMBL/GenBank/DDBJ whole genome shotgun (WGS) entry which is preliminary data.</text>
</comment>
<feature type="domain" description="Phosphatidic acid phosphatase type 2/haloperoxidase" evidence="2">
    <location>
        <begin position="100"/>
        <end position="230"/>
    </location>
</feature>
<feature type="transmembrane region" description="Helical" evidence="1">
    <location>
        <begin position="209"/>
        <end position="227"/>
    </location>
</feature>
<feature type="transmembrane region" description="Helical" evidence="1">
    <location>
        <begin position="101"/>
        <end position="122"/>
    </location>
</feature>
<dbReference type="SUPFAM" id="SSF48317">
    <property type="entry name" value="Acid phosphatase/Vanadium-dependent haloperoxidase"/>
    <property type="match status" value="1"/>
</dbReference>
<gene>
    <name evidence="3" type="ORF">H7993_04585</name>
</gene>
<dbReference type="RefSeq" id="WP_185793599.1">
    <property type="nucleotide sequence ID" value="NZ_JACMYH010000001.1"/>
</dbReference>
<evidence type="ECO:0000313" key="3">
    <source>
        <dbReference type="EMBL" id="MBC2677663.1"/>
    </source>
</evidence>
<dbReference type="InterPro" id="IPR036938">
    <property type="entry name" value="PAP2/HPO_sf"/>
</dbReference>
<keyword evidence="1" id="KW-0472">Membrane</keyword>
<dbReference type="CDD" id="cd03396">
    <property type="entry name" value="PAP2_like_6"/>
    <property type="match status" value="1"/>
</dbReference>
<protein>
    <submittedName>
        <fullName evidence="3">Phosphatase PAP2 family protein</fullName>
    </submittedName>
</protein>
<accession>A0A7X1G385</accession>
<feature type="transmembrane region" description="Helical" evidence="1">
    <location>
        <begin position="154"/>
        <end position="172"/>
    </location>
</feature>
<sequence length="250" mass="27805">MAIALPVAASRHFDFRLALGIPLVLMATMLWLYPPALDFALAQIFYVPGVGFIGRQSYWLENILHDRAKQAVIAFAVLALAGFVASLWATRLRQWRRPLGYVVLAMALTTSVVTPLKVLTAVHCPWSLKEFGGQETYTPLLSPRAATEKPGLCWPGGHASSGFSLLALFFFWRDRRPRTARIALAVALTLGSVFSLGRMAQGAHFLSHNIWTLLIDWVICVLCYRWILYRPSTQPSPVPAAALVPDGYRR</sequence>
<dbReference type="InterPro" id="IPR000326">
    <property type="entry name" value="PAP2/HPO"/>
</dbReference>
<organism evidence="3 4">
    <name type="scientific">Pseudomonas baltica</name>
    <dbReference type="NCBI Taxonomy" id="2762576"/>
    <lineage>
        <taxon>Bacteria</taxon>
        <taxon>Pseudomonadati</taxon>
        <taxon>Pseudomonadota</taxon>
        <taxon>Gammaproteobacteria</taxon>
        <taxon>Pseudomonadales</taxon>
        <taxon>Pseudomonadaceae</taxon>
        <taxon>Pseudomonas</taxon>
    </lineage>
</organism>
<feature type="transmembrane region" description="Helical" evidence="1">
    <location>
        <begin position="179"/>
        <end position="197"/>
    </location>
</feature>